<evidence type="ECO:0000259" key="14">
    <source>
        <dbReference type="Pfam" id="PF00593"/>
    </source>
</evidence>
<comment type="caution">
    <text evidence="16">The sequence shown here is derived from an EMBL/GenBank/DDBJ whole genome shotgun (WGS) entry which is preliminary data.</text>
</comment>
<keyword evidence="13" id="KW-0732">Signal</keyword>
<evidence type="ECO:0000256" key="13">
    <source>
        <dbReference type="SAM" id="SignalP"/>
    </source>
</evidence>
<dbReference type="Gene3D" id="2.40.170.20">
    <property type="entry name" value="TonB-dependent receptor, beta-barrel domain"/>
    <property type="match status" value="1"/>
</dbReference>
<sequence>MTRTISATTAMAGLLFASGAMAQQPPDQNAQGPAPTPPPPDQNPAAPTAAPATMQPVTVTGSRPSEDFQTTRGSIFRMGAENLMDVPQTVIVINRALMNSQAATTLDQAVRNVPGVTIGSAEGGTIGNNINLNGFSARTDIYLDGMRDRAQYYRDTFALEAIEVLMGPSSMLFGRGSTGGVINQVTKKPGLKQATELSGQVTTNGLIRSTADVNTPFGENNAARVNGMFQWGKATTIDNTNVLDFGLAPSVKLGIGTPTEITLGAILQHRKDQVNYGVPPLNGFPINVPRNVNYGLSDDYTEQDVIQLNATVEHKFNPNFRARNQSEFLWVNTSVRQTSGAFVGTLGSNFGFVQATNGPGNTPYSGAPLNQLYIRQISRDRNINDITFENQSELEAKFKTGEFGHLLLMGVDLNYESYTNKTYTRNGSCNGIALVAGSVGCTPAGYTVGGGTPGNSPEIPGNYASSSAWGFGAYFNDTIEVTPWLKLVAGLRWDVYGAQVGNSINSANTVGNTTTPYLFQTDFFTSKRGGVIIEPTRQQSYYVSYSTSFNPSLEQLTSTTGTQTLPPENNEGFEAGAKYEFLNGNLSLNGAIFQITKYNARTQNADGTFTPTGTVQVQGARVGAAGRITPEWQVFGGYAYLNARIIQGITNIGGVGNTTGNVPLNTPKDSGNIWTTYTIKDTYEIGGGMFYVGQRYANNQNTVQVPEYFRFDATAAYKAPTWELRANVFNVFNTMYYDSLMASDGGRAVPGTGLTGLLTFTYRM</sequence>
<evidence type="ECO:0000256" key="6">
    <source>
        <dbReference type="ARBA" id="ARBA00023077"/>
    </source>
</evidence>
<dbReference type="InterPro" id="IPR012910">
    <property type="entry name" value="Plug_dom"/>
</dbReference>
<keyword evidence="17" id="KW-1185">Reference proteome</keyword>
<dbReference type="Pfam" id="PF07715">
    <property type="entry name" value="Plug"/>
    <property type="match status" value="1"/>
</dbReference>
<dbReference type="InterPro" id="IPR010105">
    <property type="entry name" value="TonB_sidphr_rcpt"/>
</dbReference>
<dbReference type="SUPFAM" id="SSF56935">
    <property type="entry name" value="Porins"/>
    <property type="match status" value="1"/>
</dbReference>
<feature type="domain" description="TonB-dependent receptor-like beta-barrel" evidence="14">
    <location>
        <begin position="272"/>
        <end position="731"/>
    </location>
</feature>
<evidence type="ECO:0000256" key="2">
    <source>
        <dbReference type="ARBA" id="ARBA00009810"/>
    </source>
</evidence>
<dbReference type="InterPro" id="IPR037066">
    <property type="entry name" value="Plug_dom_sf"/>
</dbReference>
<dbReference type="GO" id="GO:0038023">
    <property type="term" value="F:signaling receptor activity"/>
    <property type="evidence" value="ECO:0007669"/>
    <property type="project" value="InterPro"/>
</dbReference>
<keyword evidence="5 10" id="KW-0812">Transmembrane</keyword>
<gene>
    <name evidence="16" type="ORF">RSO01_05920</name>
</gene>
<dbReference type="GO" id="GO:0015344">
    <property type="term" value="F:siderophore uptake transmembrane transporter activity"/>
    <property type="evidence" value="ECO:0007669"/>
    <property type="project" value="TreeGrafter"/>
</dbReference>
<keyword evidence="4 10" id="KW-1134">Transmembrane beta strand</keyword>
<dbReference type="EMBL" id="BKAJ01000011">
    <property type="protein sequence ID" value="GEP53426.1"/>
    <property type="molecule type" value="Genomic_DNA"/>
</dbReference>
<evidence type="ECO:0000313" key="17">
    <source>
        <dbReference type="Proteomes" id="UP000321058"/>
    </source>
</evidence>
<proteinExistence type="inferred from homology"/>
<evidence type="ECO:0000256" key="3">
    <source>
        <dbReference type="ARBA" id="ARBA00022448"/>
    </source>
</evidence>
<evidence type="ECO:0000256" key="9">
    <source>
        <dbReference type="ARBA" id="ARBA00023237"/>
    </source>
</evidence>
<dbReference type="Proteomes" id="UP000321058">
    <property type="component" value="Unassembled WGS sequence"/>
</dbReference>
<accession>A0A512N371</accession>
<dbReference type="Pfam" id="PF00593">
    <property type="entry name" value="TonB_dep_Rec_b-barrel"/>
    <property type="match status" value="1"/>
</dbReference>
<evidence type="ECO:0000256" key="7">
    <source>
        <dbReference type="ARBA" id="ARBA00023136"/>
    </source>
</evidence>
<reference evidence="16 17" key="1">
    <citation type="submission" date="2019-07" db="EMBL/GenBank/DDBJ databases">
        <title>Whole genome shotgun sequence of Reyranella soli NBRC 108950.</title>
        <authorList>
            <person name="Hosoyama A."/>
            <person name="Uohara A."/>
            <person name="Ohji S."/>
            <person name="Ichikawa N."/>
        </authorList>
    </citation>
    <scope>NUCLEOTIDE SEQUENCE [LARGE SCALE GENOMIC DNA]</scope>
    <source>
        <strain evidence="16 17">NBRC 108950</strain>
    </source>
</reference>
<dbReference type="Gene3D" id="2.170.130.10">
    <property type="entry name" value="TonB-dependent receptor, plug domain"/>
    <property type="match status" value="1"/>
</dbReference>
<dbReference type="CDD" id="cd01347">
    <property type="entry name" value="ligand_gated_channel"/>
    <property type="match status" value="1"/>
</dbReference>
<dbReference type="GO" id="GO:0015891">
    <property type="term" value="P:siderophore transport"/>
    <property type="evidence" value="ECO:0007669"/>
    <property type="project" value="InterPro"/>
</dbReference>
<feature type="signal peptide" evidence="13">
    <location>
        <begin position="1"/>
        <end position="22"/>
    </location>
</feature>
<comment type="similarity">
    <text evidence="2 10 11">Belongs to the TonB-dependent receptor family.</text>
</comment>
<dbReference type="InterPro" id="IPR036942">
    <property type="entry name" value="Beta-barrel_TonB_sf"/>
</dbReference>
<dbReference type="GO" id="GO:0009279">
    <property type="term" value="C:cell outer membrane"/>
    <property type="evidence" value="ECO:0007669"/>
    <property type="project" value="UniProtKB-SubCell"/>
</dbReference>
<evidence type="ECO:0000256" key="11">
    <source>
        <dbReference type="RuleBase" id="RU003357"/>
    </source>
</evidence>
<dbReference type="NCBIfam" id="TIGR01783">
    <property type="entry name" value="TonB-siderophor"/>
    <property type="match status" value="1"/>
</dbReference>
<keyword evidence="3 10" id="KW-0813">Transport</keyword>
<evidence type="ECO:0000256" key="4">
    <source>
        <dbReference type="ARBA" id="ARBA00022452"/>
    </source>
</evidence>
<dbReference type="PANTHER" id="PTHR32552:SF83">
    <property type="entry name" value="BLR3904 PROTEIN"/>
    <property type="match status" value="1"/>
</dbReference>
<dbReference type="AlphaFoldDB" id="A0A512N371"/>
<evidence type="ECO:0000256" key="8">
    <source>
        <dbReference type="ARBA" id="ARBA00023170"/>
    </source>
</evidence>
<dbReference type="RefSeq" id="WP_218037220.1">
    <property type="nucleotide sequence ID" value="NZ_BKAJ01000011.1"/>
</dbReference>
<evidence type="ECO:0000259" key="15">
    <source>
        <dbReference type="Pfam" id="PF07715"/>
    </source>
</evidence>
<evidence type="ECO:0000256" key="5">
    <source>
        <dbReference type="ARBA" id="ARBA00022692"/>
    </source>
</evidence>
<keyword evidence="7 10" id="KW-0472">Membrane</keyword>
<evidence type="ECO:0000256" key="1">
    <source>
        <dbReference type="ARBA" id="ARBA00004571"/>
    </source>
</evidence>
<keyword evidence="6 11" id="KW-0798">TonB box</keyword>
<comment type="subcellular location">
    <subcellularLocation>
        <location evidence="1 10">Cell outer membrane</location>
        <topology evidence="1 10">Multi-pass membrane protein</topology>
    </subcellularLocation>
</comment>
<dbReference type="InterPro" id="IPR000531">
    <property type="entry name" value="Beta-barrel_TonB"/>
</dbReference>
<keyword evidence="8 16" id="KW-0675">Receptor</keyword>
<keyword evidence="9 10" id="KW-0998">Cell outer membrane</keyword>
<name>A0A512N371_9HYPH</name>
<dbReference type="InterPro" id="IPR039426">
    <property type="entry name" value="TonB-dep_rcpt-like"/>
</dbReference>
<dbReference type="PANTHER" id="PTHR32552">
    <property type="entry name" value="FERRICHROME IRON RECEPTOR-RELATED"/>
    <property type="match status" value="1"/>
</dbReference>
<feature type="domain" description="TonB-dependent receptor plug" evidence="15">
    <location>
        <begin position="83"/>
        <end position="181"/>
    </location>
</feature>
<evidence type="ECO:0000256" key="10">
    <source>
        <dbReference type="PROSITE-ProRule" id="PRU01360"/>
    </source>
</evidence>
<feature type="region of interest" description="Disordered" evidence="12">
    <location>
        <begin position="23"/>
        <end position="50"/>
    </location>
</feature>
<evidence type="ECO:0000313" key="16">
    <source>
        <dbReference type="EMBL" id="GEP53426.1"/>
    </source>
</evidence>
<evidence type="ECO:0000256" key="12">
    <source>
        <dbReference type="SAM" id="MobiDB-lite"/>
    </source>
</evidence>
<feature type="chain" id="PRO_5021836716" evidence="13">
    <location>
        <begin position="23"/>
        <end position="764"/>
    </location>
</feature>
<organism evidence="16 17">
    <name type="scientific">Reyranella soli</name>
    <dbReference type="NCBI Taxonomy" id="1230389"/>
    <lineage>
        <taxon>Bacteria</taxon>
        <taxon>Pseudomonadati</taxon>
        <taxon>Pseudomonadota</taxon>
        <taxon>Alphaproteobacteria</taxon>
        <taxon>Hyphomicrobiales</taxon>
        <taxon>Reyranellaceae</taxon>
        <taxon>Reyranella</taxon>
    </lineage>
</organism>
<protein>
    <submittedName>
        <fullName evidence="16">Iron transport outer membrane receptor</fullName>
    </submittedName>
</protein>
<dbReference type="PROSITE" id="PS52016">
    <property type="entry name" value="TONB_DEPENDENT_REC_3"/>
    <property type="match status" value="1"/>
</dbReference>